<dbReference type="CDD" id="cd02440">
    <property type="entry name" value="AdoMet_MTases"/>
    <property type="match status" value="1"/>
</dbReference>
<dbReference type="Gene3D" id="3.40.50.150">
    <property type="entry name" value="Vaccinia Virus protein VP39"/>
    <property type="match status" value="1"/>
</dbReference>
<comment type="caution">
    <text evidence="5">The sequence shown here is derived from an EMBL/GenBank/DDBJ whole genome shotgun (WGS) entry which is preliminary data.</text>
</comment>
<dbReference type="RefSeq" id="WP_070020583.1">
    <property type="nucleotide sequence ID" value="NZ_LJGW01000704.1"/>
</dbReference>
<keyword evidence="6" id="KW-1185">Reference proteome</keyword>
<dbReference type="PANTHER" id="PTHR43464:SF19">
    <property type="entry name" value="UBIQUINONE BIOSYNTHESIS O-METHYLTRANSFERASE, MITOCHONDRIAL"/>
    <property type="match status" value="1"/>
</dbReference>
<dbReference type="Pfam" id="PF13489">
    <property type="entry name" value="Methyltransf_23"/>
    <property type="match status" value="1"/>
</dbReference>
<dbReference type="SUPFAM" id="SSF53335">
    <property type="entry name" value="S-adenosyl-L-methionine-dependent methyltransferases"/>
    <property type="match status" value="1"/>
</dbReference>
<dbReference type="Proteomes" id="UP000176005">
    <property type="component" value="Unassembled WGS sequence"/>
</dbReference>
<keyword evidence="3" id="KW-0949">S-adenosyl-L-methionine</keyword>
<dbReference type="AlphaFoldDB" id="A0A1E7KIA3"/>
<accession>A0A1E7KIA3</accession>
<gene>
    <name evidence="5" type="ORF">AN218_32285</name>
</gene>
<keyword evidence="1 5" id="KW-0489">Methyltransferase</keyword>
<sequence length="231" mass="25703">MSRSEHPTRPAVHGFWEGTGATKTFTHPLDPALLERYVPRDARILDYGCGYGRLTARLAELGYRDVHGVDPSHALIERGRREHPGLPLRQFDALPLPFEDGTFDAALLFVVLGVVTDDADQGALLAELARLVRPSGVLHLSDVPLQSDAHHVRRYDEAAAAEPGRPYGVFTTPDGGLFRHHRPEELRELLWAHGFAVEEEHQKETATLHRGERTRSVQLVARRQSGPGQGR</sequence>
<dbReference type="PANTHER" id="PTHR43464">
    <property type="entry name" value="METHYLTRANSFERASE"/>
    <property type="match status" value="1"/>
</dbReference>
<name>A0A1E7KIA3_9ACTN</name>
<dbReference type="GO" id="GO:0032259">
    <property type="term" value="P:methylation"/>
    <property type="evidence" value="ECO:0007669"/>
    <property type="project" value="UniProtKB-KW"/>
</dbReference>
<evidence type="ECO:0000256" key="2">
    <source>
        <dbReference type="ARBA" id="ARBA00022679"/>
    </source>
</evidence>
<dbReference type="InterPro" id="IPR029063">
    <property type="entry name" value="SAM-dependent_MTases_sf"/>
</dbReference>
<dbReference type="GO" id="GO:0008168">
    <property type="term" value="F:methyltransferase activity"/>
    <property type="evidence" value="ECO:0007669"/>
    <property type="project" value="UniProtKB-KW"/>
</dbReference>
<evidence type="ECO:0000256" key="3">
    <source>
        <dbReference type="ARBA" id="ARBA00022691"/>
    </source>
</evidence>
<protein>
    <submittedName>
        <fullName evidence="5">Methyltransferase type 11</fullName>
    </submittedName>
</protein>
<evidence type="ECO:0000313" key="5">
    <source>
        <dbReference type="EMBL" id="OEV03625.1"/>
    </source>
</evidence>
<evidence type="ECO:0000313" key="6">
    <source>
        <dbReference type="Proteomes" id="UP000176005"/>
    </source>
</evidence>
<keyword evidence="2 5" id="KW-0808">Transferase</keyword>
<feature type="region of interest" description="Disordered" evidence="4">
    <location>
        <begin position="202"/>
        <end position="231"/>
    </location>
</feature>
<reference evidence="5 6" key="1">
    <citation type="journal article" date="2016" name="Front. Microbiol.">
        <title>Comparative Genomics Analysis of Streptomyces Species Reveals Their Adaptation to the Marine Environment and Their Diversity at the Genomic Level.</title>
        <authorList>
            <person name="Tian X."/>
            <person name="Zhang Z."/>
            <person name="Yang T."/>
            <person name="Chen M."/>
            <person name="Li J."/>
            <person name="Chen F."/>
            <person name="Yang J."/>
            <person name="Li W."/>
            <person name="Zhang B."/>
            <person name="Zhang Z."/>
            <person name="Wu J."/>
            <person name="Zhang C."/>
            <person name="Long L."/>
            <person name="Xiao J."/>
        </authorList>
    </citation>
    <scope>NUCLEOTIDE SEQUENCE [LARGE SCALE GENOMIC DNA]</scope>
    <source>
        <strain evidence="5 6">SCSIO 10429</strain>
    </source>
</reference>
<dbReference type="EMBL" id="LJGW01000704">
    <property type="protein sequence ID" value="OEV03625.1"/>
    <property type="molecule type" value="Genomic_DNA"/>
</dbReference>
<organism evidence="5 6">
    <name type="scientific">Streptomyces nanshensis</name>
    <dbReference type="NCBI Taxonomy" id="518642"/>
    <lineage>
        <taxon>Bacteria</taxon>
        <taxon>Bacillati</taxon>
        <taxon>Actinomycetota</taxon>
        <taxon>Actinomycetes</taxon>
        <taxon>Kitasatosporales</taxon>
        <taxon>Streptomycetaceae</taxon>
        <taxon>Streptomyces</taxon>
    </lineage>
</organism>
<evidence type="ECO:0000256" key="4">
    <source>
        <dbReference type="SAM" id="MobiDB-lite"/>
    </source>
</evidence>
<dbReference type="PATRIC" id="fig|518642.10.peg.196"/>
<proteinExistence type="predicted"/>
<evidence type="ECO:0000256" key="1">
    <source>
        <dbReference type="ARBA" id="ARBA00022603"/>
    </source>
</evidence>
<feature type="compositionally biased region" description="Basic and acidic residues" evidence="4">
    <location>
        <begin position="202"/>
        <end position="215"/>
    </location>
</feature>